<dbReference type="NCBIfam" id="TIGR03016">
    <property type="entry name" value="pepcterm_hypo_1"/>
    <property type="match status" value="1"/>
</dbReference>
<dbReference type="InterPro" id="IPR017467">
    <property type="entry name" value="CHP03016_PEP-CTERM"/>
</dbReference>
<dbReference type="AlphaFoldDB" id="A0A418YHN6"/>
<evidence type="ECO:0000313" key="1">
    <source>
        <dbReference type="EMBL" id="RJG49469.1"/>
    </source>
</evidence>
<accession>A0A418YHN6</accession>
<gene>
    <name evidence="1" type="ORF">D1Z90_05795</name>
</gene>
<name>A0A418YHN6_9GAMM</name>
<protein>
    <submittedName>
        <fullName evidence="1">TIGR03016 family PEP-CTERM system-associated outer membrane protein</fullName>
    </submittedName>
</protein>
<proteinExistence type="predicted"/>
<dbReference type="Proteomes" id="UP000283255">
    <property type="component" value="Unassembled WGS sequence"/>
</dbReference>
<evidence type="ECO:0000313" key="2">
    <source>
        <dbReference type="Proteomes" id="UP000283255"/>
    </source>
</evidence>
<reference evidence="1 2" key="1">
    <citation type="submission" date="2018-09" db="EMBL/GenBank/DDBJ databases">
        <authorList>
            <person name="Wang F."/>
        </authorList>
    </citation>
    <scope>NUCLEOTIDE SEQUENCE [LARGE SCALE GENOMIC DNA]</scope>
    <source>
        <strain evidence="1 2">PLHSC7-2</strain>
    </source>
</reference>
<comment type="caution">
    <text evidence="1">The sequence shown here is derived from an EMBL/GenBank/DDBJ whole genome shotgun (WGS) entry which is preliminary data.</text>
</comment>
<reference evidence="1 2" key="2">
    <citation type="submission" date="2019-01" db="EMBL/GenBank/DDBJ databases">
        <title>Motilimonas pumilus sp. nov., isolated from the gut of sea cucumber (Apostichopus japonicus).</title>
        <authorList>
            <person name="Wang F.-Q."/>
            <person name="Ren L.-H."/>
            <person name="Lin Y.-W."/>
            <person name="Sun G.-H."/>
            <person name="Du Z.-J."/>
            <person name="Zhao J.-X."/>
            <person name="Liu X.-J."/>
            <person name="Liu L.-J."/>
        </authorList>
    </citation>
    <scope>NUCLEOTIDE SEQUENCE [LARGE SCALE GENOMIC DNA]</scope>
    <source>
        <strain evidence="1 2">PLHSC7-2</strain>
    </source>
</reference>
<keyword evidence="2" id="KW-1185">Reference proteome</keyword>
<sequence>MDISMSNIRQVAFFFVTMSSAQAFSAQWDASASVITMIEYSDNVEQTERGEEDLILSLTPGFGLTGKGKRADLNLRYDVRGQHYVGNTKDHEFFHNFLGRFDYRAIPNRLNFNAEVVVEQELEDLSRGLIPDYVTGSDNLITVGRYRLGMDYLQPLANYGQLSFLAGVFLTDESGGNQDTKGYDFQIAGQDGSEFKQGLWNFSYSQGYQKPNDAEYSFTQLADATLGYGLNQHLALMMNFFWEENDIQESVRQENLDSASWGPGLRFSPSDRTSFEINYNFSLKETNEDYWGGKLSWVPTSRTSLKASYGKRFFGDAYDVQFNHRIKRLSNTLTYQESIESYSTEVYNASTNNTGSLICPAGPVLDLTQCEFSNEVNPDVAPDKQVITFYTPPPAVGDELYLSKAANWSSTLRTGKSTYTLNLFYTQRLYFTEVKDEDDYGLNFNWGIKIGRKTGLQLGAQWRELEESLNDSGFVSDETEQRYNINLNHKLSARSFMVLGYLYTERDGSTSDYDENRLQLSYQVVY</sequence>
<dbReference type="EMBL" id="QZCH01000004">
    <property type="protein sequence ID" value="RJG49469.1"/>
    <property type="molecule type" value="Genomic_DNA"/>
</dbReference>
<organism evidence="1 2">
    <name type="scientific">Motilimonas pumila</name>
    <dbReference type="NCBI Taxonomy" id="2303987"/>
    <lineage>
        <taxon>Bacteria</taxon>
        <taxon>Pseudomonadati</taxon>
        <taxon>Pseudomonadota</taxon>
        <taxon>Gammaproteobacteria</taxon>
        <taxon>Alteromonadales</taxon>
        <taxon>Alteromonadales genera incertae sedis</taxon>
        <taxon>Motilimonas</taxon>
    </lineage>
</organism>